<dbReference type="PANTHER" id="PTHR30136">
    <property type="entry name" value="HELIX-TURN-HELIX TRANSCRIPTIONAL REGULATOR, ICLR FAMILY"/>
    <property type="match status" value="1"/>
</dbReference>
<keyword evidence="7" id="KW-1185">Reference proteome</keyword>
<gene>
    <name evidence="6" type="ORF">C1H84_10690</name>
</gene>
<dbReference type="AlphaFoldDB" id="A0A365YF52"/>
<feature type="domain" description="HTH iclR-type" evidence="4">
    <location>
        <begin position="23"/>
        <end position="85"/>
    </location>
</feature>
<dbReference type="GO" id="GO:0003677">
    <property type="term" value="F:DNA binding"/>
    <property type="evidence" value="ECO:0007669"/>
    <property type="project" value="UniProtKB-KW"/>
</dbReference>
<evidence type="ECO:0000259" key="4">
    <source>
        <dbReference type="PROSITE" id="PS51077"/>
    </source>
</evidence>
<dbReference type="SMART" id="SM00346">
    <property type="entry name" value="HTH_ICLR"/>
    <property type="match status" value="1"/>
</dbReference>
<dbReference type="Gene3D" id="1.10.10.10">
    <property type="entry name" value="Winged helix-like DNA-binding domain superfamily/Winged helix DNA-binding domain"/>
    <property type="match status" value="1"/>
</dbReference>
<evidence type="ECO:0000256" key="2">
    <source>
        <dbReference type="ARBA" id="ARBA00023125"/>
    </source>
</evidence>
<evidence type="ECO:0000256" key="3">
    <source>
        <dbReference type="ARBA" id="ARBA00023163"/>
    </source>
</evidence>
<dbReference type="InterPro" id="IPR036390">
    <property type="entry name" value="WH_DNA-bd_sf"/>
</dbReference>
<dbReference type="EMBL" id="POAF01000004">
    <property type="protein sequence ID" value="RBM01228.1"/>
    <property type="molecule type" value="Genomic_DNA"/>
</dbReference>
<evidence type="ECO:0000256" key="1">
    <source>
        <dbReference type="ARBA" id="ARBA00023015"/>
    </source>
</evidence>
<dbReference type="PROSITE" id="PS51077">
    <property type="entry name" value="HTH_ICLR"/>
    <property type="match status" value="1"/>
</dbReference>
<dbReference type="InterPro" id="IPR029016">
    <property type="entry name" value="GAF-like_dom_sf"/>
</dbReference>
<comment type="caution">
    <text evidence="6">The sequence shown here is derived from an EMBL/GenBank/DDBJ whole genome shotgun (WGS) entry which is preliminary data.</text>
</comment>
<keyword evidence="1" id="KW-0805">Transcription regulation</keyword>
<evidence type="ECO:0000313" key="7">
    <source>
        <dbReference type="Proteomes" id="UP000252167"/>
    </source>
</evidence>
<evidence type="ECO:0000259" key="5">
    <source>
        <dbReference type="PROSITE" id="PS51078"/>
    </source>
</evidence>
<dbReference type="PANTHER" id="PTHR30136:SF24">
    <property type="entry name" value="HTH-TYPE TRANSCRIPTIONAL REPRESSOR ALLR"/>
    <property type="match status" value="1"/>
</dbReference>
<keyword evidence="3" id="KW-0804">Transcription</keyword>
<dbReference type="RefSeq" id="WP_113607391.1">
    <property type="nucleotide sequence ID" value="NZ_POAF01000004.1"/>
</dbReference>
<dbReference type="Proteomes" id="UP000252167">
    <property type="component" value="Unassembled WGS sequence"/>
</dbReference>
<dbReference type="GO" id="GO:0045892">
    <property type="term" value="P:negative regulation of DNA-templated transcription"/>
    <property type="evidence" value="ECO:0007669"/>
    <property type="project" value="TreeGrafter"/>
</dbReference>
<organism evidence="6 7">
    <name type="scientific">Glutamicibacter soli</name>
    <dbReference type="NCBI Taxonomy" id="453836"/>
    <lineage>
        <taxon>Bacteria</taxon>
        <taxon>Bacillati</taxon>
        <taxon>Actinomycetota</taxon>
        <taxon>Actinomycetes</taxon>
        <taxon>Micrococcales</taxon>
        <taxon>Micrococcaceae</taxon>
        <taxon>Glutamicibacter</taxon>
    </lineage>
</organism>
<dbReference type="SUPFAM" id="SSF55781">
    <property type="entry name" value="GAF domain-like"/>
    <property type="match status" value="1"/>
</dbReference>
<dbReference type="Gene3D" id="3.30.450.40">
    <property type="match status" value="1"/>
</dbReference>
<proteinExistence type="predicted"/>
<reference evidence="6 7" key="1">
    <citation type="submission" date="2018-01" db="EMBL/GenBank/DDBJ databases">
        <title>Glutamicibacter soli strain NHPC-3 Whole genome sequence and assembly.</title>
        <authorList>
            <person name="Choudhury P."/>
            <person name="Gupta D."/>
            <person name="Sengupta K."/>
            <person name="Jawed A."/>
            <person name="Sultana N."/>
            <person name="Saha P."/>
        </authorList>
    </citation>
    <scope>NUCLEOTIDE SEQUENCE [LARGE SCALE GENOMIC DNA]</scope>
    <source>
        <strain evidence="6 7">NHPC-3</strain>
    </source>
</reference>
<sequence>MTAVEHDERQNARADQSGESRGASVIVNVIDVLRCFSVERPVLGVTDIAAEVGLHKSSVSRILATLEQERIVERNEQTRKYKLGLALIAIAGPLLANLDVRQVSYPLLEELRDASGESAILSIWDGSESVSVEQLPSTRLVKHTSVLGSRYRTGLSASVQMFLAHQPAETARSLLDGGRIELPQVMAVEDYLPRLEAVRRRGYSINYGETSRDEVSVAAPVFDHRGDVVAAAMIAAPYYRVSATDLDELCTQTVRTAKQISARLGYQEQA</sequence>
<feature type="domain" description="IclR-ED" evidence="5">
    <location>
        <begin position="86"/>
        <end position="266"/>
    </location>
</feature>
<dbReference type="Pfam" id="PF09339">
    <property type="entry name" value="HTH_IclR"/>
    <property type="match status" value="1"/>
</dbReference>
<dbReference type="GO" id="GO:0003700">
    <property type="term" value="F:DNA-binding transcription factor activity"/>
    <property type="evidence" value="ECO:0007669"/>
    <property type="project" value="TreeGrafter"/>
</dbReference>
<accession>A0A365YF52</accession>
<evidence type="ECO:0000313" key="6">
    <source>
        <dbReference type="EMBL" id="RBM01228.1"/>
    </source>
</evidence>
<dbReference type="PROSITE" id="PS51078">
    <property type="entry name" value="ICLR_ED"/>
    <property type="match status" value="1"/>
</dbReference>
<dbReference type="InterPro" id="IPR036388">
    <property type="entry name" value="WH-like_DNA-bd_sf"/>
</dbReference>
<dbReference type="SUPFAM" id="SSF46785">
    <property type="entry name" value="Winged helix' DNA-binding domain"/>
    <property type="match status" value="1"/>
</dbReference>
<name>A0A365YF52_9MICC</name>
<dbReference type="InterPro" id="IPR050707">
    <property type="entry name" value="HTH_MetabolicPath_Reg"/>
</dbReference>
<protein>
    <submittedName>
        <fullName evidence="6">IclR family transcriptional regulator</fullName>
    </submittedName>
</protein>
<keyword evidence="2" id="KW-0238">DNA-binding</keyword>
<dbReference type="InterPro" id="IPR005471">
    <property type="entry name" value="Tscrpt_reg_IclR_N"/>
</dbReference>
<dbReference type="Pfam" id="PF01614">
    <property type="entry name" value="IclR_C"/>
    <property type="match status" value="1"/>
</dbReference>
<dbReference type="InterPro" id="IPR014757">
    <property type="entry name" value="Tscrpt_reg_IclR_C"/>
</dbReference>